<dbReference type="AlphaFoldDB" id="A0A8B4IAK5"/>
<keyword evidence="1" id="KW-0812">Transmembrane</keyword>
<dbReference type="Proteomes" id="UP000248640">
    <property type="component" value="Chromosome 1"/>
</dbReference>
<sequence length="52" mass="5869">MYCLRWSLNSDSKVPVGLLVIFMLSFPILNFGSESRQRIGTFPVTTVIYGLT</sequence>
<gene>
    <name evidence="2" type="ORF">NCTC10038_04446</name>
</gene>
<evidence type="ECO:0000256" key="1">
    <source>
        <dbReference type="SAM" id="Phobius"/>
    </source>
</evidence>
<protein>
    <submittedName>
        <fullName evidence="2">Uncharacterized protein</fullName>
    </submittedName>
</protein>
<dbReference type="EMBL" id="LS483372">
    <property type="protein sequence ID" value="SQF92989.1"/>
    <property type="molecule type" value="Genomic_DNA"/>
</dbReference>
<name>A0A8B4IAK5_PSEFL</name>
<accession>A0A8B4IAK5</accession>
<evidence type="ECO:0000313" key="3">
    <source>
        <dbReference type="Proteomes" id="UP000248640"/>
    </source>
</evidence>
<organism evidence="2 3">
    <name type="scientific">Pseudomonas fluorescens</name>
    <dbReference type="NCBI Taxonomy" id="294"/>
    <lineage>
        <taxon>Bacteria</taxon>
        <taxon>Pseudomonadati</taxon>
        <taxon>Pseudomonadota</taxon>
        <taxon>Gammaproteobacteria</taxon>
        <taxon>Pseudomonadales</taxon>
        <taxon>Pseudomonadaceae</taxon>
        <taxon>Pseudomonas</taxon>
    </lineage>
</organism>
<keyword evidence="1" id="KW-0472">Membrane</keyword>
<feature type="transmembrane region" description="Helical" evidence="1">
    <location>
        <begin position="14"/>
        <end position="32"/>
    </location>
</feature>
<evidence type="ECO:0000313" key="2">
    <source>
        <dbReference type="EMBL" id="SQF92989.1"/>
    </source>
</evidence>
<proteinExistence type="predicted"/>
<keyword evidence="1" id="KW-1133">Transmembrane helix</keyword>
<reference evidence="2 3" key="1">
    <citation type="submission" date="2018-06" db="EMBL/GenBank/DDBJ databases">
        <authorList>
            <consortium name="Pathogen Informatics"/>
            <person name="Doyle S."/>
        </authorList>
    </citation>
    <scope>NUCLEOTIDE SEQUENCE [LARGE SCALE GENOMIC DNA]</scope>
    <source>
        <strain evidence="2 3">NCTC10038</strain>
    </source>
</reference>